<dbReference type="AlphaFoldDB" id="K0S9C4"/>
<feature type="region of interest" description="Disordered" evidence="1">
    <location>
        <begin position="489"/>
        <end position="533"/>
    </location>
</feature>
<evidence type="ECO:0000313" key="3">
    <source>
        <dbReference type="Proteomes" id="UP000266841"/>
    </source>
</evidence>
<feature type="compositionally biased region" description="Basic and acidic residues" evidence="1">
    <location>
        <begin position="498"/>
        <end position="507"/>
    </location>
</feature>
<feature type="compositionally biased region" description="Basic and acidic residues" evidence="1">
    <location>
        <begin position="99"/>
        <end position="109"/>
    </location>
</feature>
<dbReference type="EMBL" id="AGNL01018681">
    <property type="protein sequence ID" value="EJK62698.1"/>
    <property type="molecule type" value="Genomic_DNA"/>
</dbReference>
<gene>
    <name evidence="2" type="ORF">THAOC_16679</name>
</gene>
<protein>
    <submittedName>
        <fullName evidence="2">Uncharacterized protein</fullName>
    </submittedName>
</protein>
<accession>K0S9C4</accession>
<feature type="compositionally biased region" description="Low complexity" evidence="1">
    <location>
        <begin position="206"/>
        <end position="215"/>
    </location>
</feature>
<evidence type="ECO:0000313" key="2">
    <source>
        <dbReference type="EMBL" id="EJK62698.1"/>
    </source>
</evidence>
<evidence type="ECO:0000256" key="1">
    <source>
        <dbReference type="SAM" id="MobiDB-lite"/>
    </source>
</evidence>
<feature type="compositionally biased region" description="Basic residues" evidence="1">
    <location>
        <begin position="110"/>
        <end position="128"/>
    </location>
</feature>
<feature type="region of interest" description="Disordered" evidence="1">
    <location>
        <begin position="1"/>
        <end position="131"/>
    </location>
</feature>
<feature type="compositionally biased region" description="Basic and acidic residues" evidence="1">
    <location>
        <begin position="311"/>
        <end position="320"/>
    </location>
</feature>
<comment type="caution">
    <text evidence="2">The sequence shown here is derived from an EMBL/GenBank/DDBJ whole genome shotgun (WGS) entry which is preliminary data.</text>
</comment>
<dbReference type="Proteomes" id="UP000266841">
    <property type="component" value="Unassembled WGS sequence"/>
</dbReference>
<feature type="compositionally biased region" description="Basic residues" evidence="1">
    <location>
        <begin position="154"/>
        <end position="169"/>
    </location>
</feature>
<organism evidence="2 3">
    <name type="scientific">Thalassiosira oceanica</name>
    <name type="common">Marine diatom</name>
    <dbReference type="NCBI Taxonomy" id="159749"/>
    <lineage>
        <taxon>Eukaryota</taxon>
        <taxon>Sar</taxon>
        <taxon>Stramenopiles</taxon>
        <taxon>Ochrophyta</taxon>
        <taxon>Bacillariophyta</taxon>
        <taxon>Coscinodiscophyceae</taxon>
        <taxon>Thalassiosirophycidae</taxon>
        <taxon>Thalassiosirales</taxon>
        <taxon>Thalassiosiraceae</taxon>
        <taxon>Thalassiosira</taxon>
    </lineage>
</organism>
<keyword evidence="3" id="KW-1185">Reference proteome</keyword>
<proteinExistence type="predicted"/>
<sequence length="533" mass="57557">MSRHDKSDDSAEHPPPGPARLLTVSPRLPRGDFRVDPKPARRLGAGRRALRDVLRKERRRHRPWWDSPSPSPSPSWAGATRPRCRISPASRCSPPTLLPRRDAGGLDRRRERRGRPARLVRRPRRGPARRPPPVVVVYLRVEERHGERRVGRGVPRRGGRGGRRPRRRRAGDLAHEARDGPGEVEAPGPVAYDDGTRPGLVRRDAVVPPDGAAADTEPGRPSVGPREAVAPPVEDRQPVPRVGRDLDLVGDRDARARVGPERHAGHAVDVPPPDRARRPLGRVGLEDPARVLRARVELDGDRDLDEAVGPGRDERVREEGPAGVAAEVGRGARREAAYLARDPAPRDDADLDVLLGAAARVHERPARVALAGVPVGPPGAQHVVTDVPLVADELALVDPPGPVAPLVRHARDQCLPQLGAGRLAVPLHGHAPPHDGQVLAPPGHVPAVVDPDVRHVRPAVELGQAEVVHYDVAVVRVRDVALHHEVVPGAPDLSEAGPDERRAEVGRHVVPSDLDAVEVPRAVSGGQDHVGRD</sequence>
<feature type="compositionally biased region" description="Basic and acidic residues" evidence="1">
    <location>
        <begin position="29"/>
        <end position="39"/>
    </location>
</feature>
<feature type="region of interest" description="Disordered" evidence="1">
    <location>
        <begin position="303"/>
        <end position="323"/>
    </location>
</feature>
<feature type="region of interest" description="Disordered" evidence="1">
    <location>
        <begin position="145"/>
        <end position="281"/>
    </location>
</feature>
<feature type="compositionally biased region" description="Basic and acidic residues" evidence="1">
    <location>
        <begin position="170"/>
        <end position="181"/>
    </location>
</feature>
<feature type="compositionally biased region" description="Basic and acidic residues" evidence="1">
    <location>
        <begin position="1"/>
        <end position="12"/>
    </location>
</feature>
<name>K0S9C4_THAOC</name>
<reference evidence="2 3" key="1">
    <citation type="journal article" date="2012" name="Genome Biol.">
        <title>Genome and low-iron response of an oceanic diatom adapted to chronic iron limitation.</title>
        <authorList>
            <person name="Lommer M."/>
            <person name="Specht M."/>
            <person name="Roy A.S."/>
            <person name="Kraemer L."/>
            <person name="Andreson R."/>
            <person name="Gutowska M.A."/>
            <person name="Wolf J."/>
            <person name="Bergner S.V."/>
            <person name="Schilhabel M.B."/>
            <person name="Klostermeier U.C."/>
            <person name="Beiko R.G."/>
            <person name="Rosenstiel P."/>
            <person name="Hippler M."/>
            <person name="Laroche J."/>
        </authorList>
    </citation>
    <scope>NUCLEOTIDE SEQUENCE [LARGE SCALE GENOMIC DNA]</scope>
    <source>
        <strain evidence="2 3">CCMP1005</strain>
    </source>
</reference>
<feature type="compositionally biased region" description="Basic and acidic residues" evidence="1">
    <location>
        <begin position="233"/>
        <end position="277"/>
    </location>
</feature>